<evidence type="ECO:0000313" key="3">
    <source>
        <dbReference type="EMBL" id="CAD2172424.1"/>
    </source>
</evidence>
<dbReference type="SUPFAM" id="SSF54695">
    <property type="entry name" value="POZ domain"/>
    <property type="match status" value="1"/>
</dbReference>
<dbReference type="Proteomes" id="UP000580250">
    <property type="component" value="Unassembled WGS sequence"/>
</dbReference>
<evidence type="ECO:0000256" key="1">
    <source>
        <dbReference type="SAM" id="MobiDB-lite"/>
    </source>
</evidence>
<dbReference type="PANTHER" id="PTHR22744:SF17">
    <property type="entry name" value="BTB DOMAIN-CONTAINING PROTEIN"/>
    <property type="match status" value="1"/>
</dbReference>
<dbReference type="InterPro" id="IPR000210">
    <property type="entry name" value="BTB/POZ_dom"/>
</dbReference>
<comment type="caution">
    <text evidence="3">The sequence shown here is derived from an EMBL/GenBank/DDBJ whole genome shotgun (WGS) entry which is preliminary data.</text>
</comment>
<dbReference type="OrthoDB" id="5839315at2759"/>
<proteinExistence type="predicted"/>
<name>A0A6V7VDL7_MELEN</name>
<reference evidence="3 4" key="1">
    <citation type="submission" date="2020-08" db="EMBL/GenBank/DDBJ databases">
        <authorList>
            <person name="Koutsovoulos G."/>
            <person name="Danchin GJ E."/>
        </authorList>
    </citation>
    <scope>NUCLEOTIDE SEQUENCE [LARGE SCALE GENOMIC DNA]</scope>
</reference>
<dbReference type="AlphaFoldDB" id="A0A6V7VDL7"/>
<evidence type="ECO:0000259" key="2">
    <source>
        <dbReference type="SMART" id="SM00225"/>
    </source>
</evidence>
<dbReference type="PANTHER" id="PTHR22744">
    <property type="entry name" value="HELIX LOOP HELIX PROTEIN 21-RELATED"/>
    <property type="match status" value="1"/>
</dbReference>
<sequence length="439" mass="50147">MPGRSFQRAKVIKNFKGIKELIEASQYVDAGVIEVTAALKDVPDGVNQYYESQERKFGCLPWRLQLQKGFDLARDRLDRDVGQVSHFIKVTLRCDFTEQSNWIAKASGVLSMEKWPEKMKGKSDAERKPEHKEIFSRKFNTYERSHQFIKRFPVPTKRAGSAAPADSPFLKNGQFIFKLEIIIHHVRKSHFPYYDFGKKTPMSNAVVKIVDGSMIHRYHVNKEFLSMHSDALQSLFHNTGFIEGASGEVELRSVEHGVFNEFLSIIYPSRHRPQIKYVRGLLEFARMYFVPMVTAICEQRLLVAVEAEMALGERLRLADQYGLFQLKSVIMQKLDPRKMDEKFLEGLSQETLQMFIRKQKHIDQNEKASAKKAGSAKEESMDVDQTAPSSSQATDRTHHHRRAAASHTSAAAANNAHEVLAARLRPTARRGRGIGLSRR</sequence>
<evidence type="ECO:0000313" key="4">
    <source>
        <dbReference type="Proteomes" id="UP000580250"/>
    </source>
</evidence>
<feature type="domain" description="BTB" evidence="2">
    <location>
        <begin position="204"/>
        <end position="305"/>
    </location>
</feature>
<dbReference type="CDD" id="cd18186">
    <property type="entry name" value="BTB_POZ_ZBTB_KLHL-like"/>
    <property type="match status" value="1"/>
</dbReference>
<dbReference type="EMBL" id="CAJEWN010000200">
    <property type="protein sequence ID" value="CAD2172424.1"/>
    <property type="molecule type" value="Genomic_DNA"/>
</dbReference>
<dbReference type="InterPro" id="IPR011333">
    <property type="entry name" value="SKP1/BTB/POZ_sf"/>
</dbReference>
<feature type="compositionally biased region" description="Basic residues" evidence="1">
    <location>
        <begin position="426"/>
        <end position="439"/>
    </location>
</feature>
<protein>
    <recommendedName>
        <fullName evidence="2">BTB domain-containing protein</fullName>
    </recommendedName>
</protein>
<dbReference type="SMART" id="SM00225">
    <property type="entry name" value="BTB"/>
    <property type="match status" value="1"/>
</dbReference>
<dbReference type="Gene3D" id="3.30.710.10">
    <property type="entry name" value="Potassium Channel Kv1.1, Chain A"/>
    <property type="match status" value="1"/>
</dbReference>
<organism evidence="3 4">
    <name type="scientific">Meloidogyne enterolobii</name>
    <name type="common">Root-knot nematode worm</name>
    <name type="synonym">Meloidogyne mayaguensis</name>
    <dbReference type="NCBI Taxonomy" id="390850"/>
    <lineage>
        <taxon>Eukaryota</taxon>
        <taxon>Metazoa</taxon>
        <taxon>Ecdysozoa</taxon>
        <taxon>Nematoda</taxon>
        <taxon>Chromadorea</taxon>
        <taxon>Rhabditida</taxon>
        <taxon>Tylenchina</taxon>
        <taxon>Tylenchomorpha</taxon>
        <taxon>Tylenchoidea</taxon>
        <taxon>Meloidogynidae</taxon>
        <taxon>Meloidogyninae</taxon>
        <taxon>Meloidogyne</taxon>
    </lineage>
</organism>
<feature type="compositionally biased region" description="Basic and acidic residues" evidence="1">
    <location>
        <begin position="363"/>
        <end position="380"/>
    </location>
</feature>
<gene>
    <name evidence="3" type="ORF">MENT_LOCUS23975</name>
</gene>
<feature type="compositionally biased region" description="Low complexity" evidence="1">
    <location>
        <begin position="405"/>
        <end position="417"/>
    </location>
</feature>
<feature type="region of interest" description="Disordered" evidence="1">
    <location>
        <begin position="363"/>
        <end position="439"/>
    </location>
</feature>
<dbReference type="Pfam" id="PF00651">
    <property type="entry name" value="BTB"/>
    <property type="match status" value="1"/>
</dbReference>
<accession>A0A6V7VDL7</accession>